<dbReference type="EMBL" id="RRYP01000077">
    <property type="protein sequence ID" value="TNV88086.1"/>
    <property type="molecule type" value="Genomic_DNA"/>
</dbReference>
<gene>
    <name evidence="1" type="ORF">FGO68_gene10379</name>
</gene>
<reference evidence="1" key="1">
    <citation type="submission" date="2019-06" db="EMBL/GenBank/DDBJ databases">
        <authorList>
            <person name="Zheng W."/>
        </authorList>
    </citation>
    <scope>NUCLEOTIDE SEQUENCE</scope>
    <source>
        <strain evidence="1">QDHG01</strain>
    </source>
</reference>
<name>A0A8J8TB70_HALGN</name>
<protein>
    <submittedName>
        <fullName evidence="1">Uncharacterized protein</fullName>
    </submittedName>
</protein>
<dbReference type="OrthoDB" id="327389at2759"/>
<evidence type="ECO:0000313" key="1">
    <source>
        <dbReference type="EMBL" id="TNV88086.1"/>
    </source>
</evidence>
<accession>A0A8J8TB70</accession>
<dbReference type="Proteomes" id="UP000785679">
    <property type="component" value="Unassembled WGS sequence"/>
</dbReference>
<organism evidence="1 2">
    <name type="scientific">Halteria grandinella</name>
    <dbReference type="NCBI Taxonomy" id="5974"/>
    <lineage>
        <taxon>Eukaryota</taxon>
        <taxon>Sar</taxon>
        <taxon>Alveolata</taxon>
        <taxon>Ciliophora</taxon>
        <taxon>Intramacronucleata</taxon>
        <taxon>Spirotrichea</taxon>
        <taxon>Stichotrichia</taxon>
        <taxon>Sporadotrichida</taxon>
        <taxon>Halteriidae</taxon>
        <taxon>Halteria</taxon>
    </lineage>
</organism>
<evidence type="ECO:0000313" key="2">
    <source>
        <dbReference type="Proteomes" id="UP000785679"/>
    </source>
</evidence>
<sequence length="874" mass="98497">MEQNQIRFLTSNAFLIIKFRYNHCYTRPIGGGLFHFINNIADNYTTPSINIRVSCRPYLFVNMQNCEFHNFFYEMSSLVVMPLSNESLSVTVEKNLFSGFSSCGALLSNNIDLSIDFNSKVNPIFAEEEYSYYIEDYLTNNYAYFNGSYSSRNQLKSNYSQSFIIKGNTFTHFNLLKRRTTDLIQERKEQGVARVNGEALKNMGMIIDIYGGENMNIDVIQNTFENIVQHFGTWNGFQYDICSHVLNDSNSSFLSANSSANSYYQLTHLISISKIQNSRVLIGSNNFTNLSTTGPLIFAEESAANNQFIIIQNQFRFIHGYINSNVIQLQRKIHSNSNNELGANILIKANNFSEIAGCPSVLASAIYIGMVRYQQANSQSEALSLPQEQSSNFLKNSAIKQGQIEYVTHQIYGTLSLDKNTLLIENNIFINISMGVARVIDNLQSKGALIKIVNIPQAKISNSTFYNIGAYTVEHSKQLQSQIFGISEGLISSYIKGELFSDANEEFWLSQSQIMKMPFMQTYLSTSLICAHGMKSLNLGDSNKFYNIWLVDRYQSFEHSQIQGILLYLEQFNGEMIFGGNSGVTTIESIIGLLNPFTIERFSYWDLSKFANEDLSARQYPSDELIYGAGSIIFNIHSSTNNFDSIILQNLSFSNIYHRSISCNNTLVPSIISSIASSSVPTIQNISLSGILIVNSTFEKSTGYFQLSASNLSIKNIEVENIGNWNYLADPMRQDWNIEVAQKYALNSSIFLVSLMNEFEEGLLELSNSSFININSNTGALPILQIVARQHKNQTKLIQISDVLIKDCLSNTQEINAPSALFKMTIHGDQKVKVDIHISKIRIQDSQSQCKLQQLSKYIQSVYSASKGVLSQIL</sequence>
<dbReference type="AlphaFoldDB" id="A0A8J8TB70"/>
<comment type="caution">
    <text evidence="1">The sequence shown here is derived from an EMBL/GenBank/DDBJ whole genome shotgun (WGS) entry which is preliminary data.</text>
</comment>
<proteinExistence type="predicted"/>
<keyword evidence="2" id="KW-1185">Reference proteome</keyword>